<reference evidence="2" key="1">
    <citation type="journal article" date="2018" name="Data Brief">
        <title>Genome sequence data from 17 accessions of Ensete ventricosum, a staple food crop for millions in Ethiopia.</title>
        <authorList>
            <person name="Yemataw Z."/>
            <person name="Muzemil S."/>
            <person name="Ambachew D."/>
            <person name="Tripathi L."/>
            <person name="Tesfaye K."/>
            <person name="Chala A."/>
            <person name="Farbos A."/>
            <person name="O'Neill P."/>
            <person name="Moore K."/>
            <person name="Grant M."/>
            <person name="Studholme D.J."/>
        </authorList>
    </citation>
    <scope>NUCLEOTIDE SEQUENCE [LARGE SCALE GENOMIC DNA]</scope>
    <source>
        <tissue evidence="2">Leaf</tissue>
    </source>
</reference>
<sequence length="77" mass="8678">MPCTGFDFEFGTPIYVASGWPLTRRPLSWRRSSPSTCPTPWLRVNSAGLVDSGRTLTTHPVAYQNSRRRESPRLAAR</sequence>
<feature type="compositionally biased region" description="Basic and acidic residues" evidence="1">
    <location>
        <begin position="67"/>
        <end position="77"/>
    </location>
</feature>
<dbReference type="AlphaFoldDB" id="A0A445MKJ4"/>
<evidence type="ECO:0000313" key="2">
    <source>
        <dbReference type="EMBL" id="RZR74797.1"/>
    </source>
</evidence>
<proteinExistence type="predicted"/>
<dbReference type="Proteomes" id="UP000290560">
    <property type="component" value="Unassembled WGS sequence"/>
</dbReference>
<protein>
    <submittedName>
        <fullName evidence="2">Uncharacterized protein</fullName>
    </submittedName>
</protein>
<evidence type="ECO:0000256" key="1">
    <source>
        <dbReference type="SAM" id="MobiDB-lite"/>
    </source>
</evidence>
<dbReference type="EMBL" id="KV876399">
    <property type="protein sequence ID" value="RZR74797.1"/>
    <property type="molecule type" value="Genomic_DNA"/>
</dbReference>
<organism evidence="2">
    <name type="scientific">Ensete ventricosum</name>
    <name type="common">Abyssinian banana</name>
    <name type="synonym">Musa ensete</name>
    <dbReference type="NCBI Taxonomy" id="4639"/>
    <lineage>
        <taxon>Eukaryota</taxon>
        <taxon>Viridiplantae</taxon>
        <taxon>Streptophyta</taxon>
        <taxon>Embryophyta</taxon>
        <taxon>Tracheophyta</taxon>
        <taxon>Spermatophyta</taxon>
        <taxon>Magnoliopsida</taxon>
        <taxon>Liliopsida</taxon>
        <taxon>Zingiberales</taxon>
        <taxon>Musaceae</taxon>
        <taxon>Ensete</taxon>
    </lineage>
</organism>
<name>A0A445MKJ4_ENSVE</name>
<feature type="region of interest" description="Disordered" evidence="1">
    <location>
        <begin position="55"/>
        <end position="77"/>
    </location>
</feature>
<accession>A0A445MKJ4</accession>
<gene>
    <name evidence="2" type="ORF">BHM03_00043801</name>
</gene>